<name>A0A7G9FQ45_9FIRM</name>
<dbReference type="Gene3D" id="3.30.420.40">
    <property type="match status" value="3"/>
</dbReference>
<dbReference type="GO" id="GO:0005737">
    <property type="term" value="C:cytoplasm"/>
    <property type="evidence" value="ECO:0007669"/>
    <property type="project" value="UniProtKB-SubCell"/>
</dbReference>
<reference evidence="7 8" key="1">
    <citation type="submission" date="2020-08" db="EMBL/GenBank/DDBJ databases">
        <authorList>
            <person name="Liu C."/>
            <person name="Sun Q."/>
        </authorList>
    </citation>
    <scope>NUCLEOTIDE SEQUENCE [LARGE SCALE GENOMIC DNA]</scope>
    <source>
        <strain evidence="7 8">NSJ-4</strain>
    </source>
</reference>
<comment type="subcellular location">
    <subcellularLocation>
        <location evidence="6">Cytoplasm</location>
    </subcellularLocation>
    <text evidence="6">Membrane-associated.</text>
</comment>
<evidence type="ECO:0000256" key="3">
    <source>
        <dbReference type="ARBA" id="ARBA00022840"/>
    </source>
</evidence>
<dbReference type="AlphaFoldDB" id="A0A7G9FQ45"/>
<comment type="caution">
    <text evidence="6">Lacks conserved residue(s) required for the propagation of feature annotation.</text>
</comment>
<evidence type="ECO:0000256" key="6">
    <source>
        <dbReference type="HAMAP-Rule" id="MF_02207"/>
    </source>
</evidence>
<dbReference type="InterPro" id="IPR056546">
    <property type="entry name" value="MreB_MamK-like"/>
</dbReference>
<evidence type="ECO:0000256" key="1">
    <source>
        <dbReference type="ARBA" id="ARBA00022490"/>
    </source>
</evidence>
<comment type="function">
    <text evidence="6">Forms membrane-associated dynamic filaments that are essential for cell shape determination. Acts by regulating cell wall synthesis and cell elongation, and thus cell shape. A feedback loop between cell geometry and MreB localization may maintain elongated cell shape by targeting cell wall growth to regions of negative cell wall curvature.</text>
</comment>
<keyword evidence="1 6" id="KW-0963">Cytoplasm</keyword>
<dbReference type="NCBIfam" id="NF010539">
    <property type="entry name" value="PRK13927.1"/>
    <property type="match status" value="1"/>
</dbReference>
<evidence type="ECO:0000256" key="5">
    <source>
        <dbReference type="ARBA" id="ARBA00023458"/>
    </source>
</evidence>
<dbReference type="CDD" id="cd10225">
    <property type="entry name" value="ASKHA_NBD_MreB-like"/>
    <property type="match status" value="1"/>
</dbReference>
<gene>
    <name evidence="6" type="primary">mreB</name>
    <name evidence="7" type="ORF">H9Q76_05220</name>
</gene>
<dbReference type="PANTHER" id="PTHR42749:SF1">
    <property type="entry name" value="CELL SHAPE-DETERMINING PROTEIN MREB"/>
    <property type="match status" value="1"/>
</dbReference>
<dbReference type="KEGG" id="wcp:H9Q76_05220"/>
<protein>
    <recommendedName>
        <fullName evidence="6">Cell shape-determining protein MreB</fullName>
    </recommendedName>
</protein>
<dbReference type="GO" id="GO:0000902">
    <property type="term" value="P:cell morphogenesis"/>
    <property type="evidence" value="ECO:0007669"/>
    <property type="project" value="InterPro"/>
</dbReference>
<dbReference type="NCBIfam" id="TIGR00904">
    <property type="entry name" value="mreB"/>
    <property type="match status" value="1"/>
</dbReference>
<comment type="similarity">
    <text evidence="5 6">Belongs to the FtsA/MreB family.</text>
</comment>
<dbReference type="GO" id="GO:0005524">
    <property type="term" value="F:ATP binding"/>
    <property type="evidence" value="ECO:0007669"/>
    <property type="project" value="UniProtKB-KW"/>
</dbReference>
<dbReference type="PANTHER" id="PTHR42749">
    <property type="entry name" value="CELL SHAPE-DETERMINING PROTEIN MREB"/>
    <property type="match status" value="1"/>
</dbReference>
<dbReference type="SUPFAM" id="SSF53067">
    <property type="entry name" value="Actin-like ATPase domain"/>
    <property type="match status" value="2"/>
</dbReference>
<dbReference type="EMBL" id="CP060632">
    <property type="protein sequence ID" value="QNM00677.1"/>
    <property type="molecule type" value="Genomic_DNA"/>
</dbReference>
<keyword evidence="2 6" id="KW-0547">Nucleotide-binding</keyword>
<keyword evidence="8" id="KW-1185">Reference proteome</keyword>
<feature type="binding site" evidence="6">
    <location>
        <begin position="157"/>
        <end position="159"/>
    </location>
    <ligand>
        <name>ATP</name>
        <dbReference type="ChEBI" id="CHEBI:30616"/>
    </ligand>
</feature>
<organism evidence="7 8">
    <name type="scientific">Wujia chipingensis</name>
    <dbReference type="NCBI Taxonomy" id="2763670"/>
    <lineage>
        <taxon>Bacteria</taxon>
        <taxon>Bacillati</taxon>
        <taxon>Bacillota</taxon>
        <taxon>Clostridia</taxon>
        <taxon>Lachnospirales</taxon>
        <taxon>Lachnospiraceae</taxon>
        <taxon>Wujia</taxon>
    </lineage>
</organism>
<accession>A0A7G9FQ45</accession>
<dbReference type="RefSeq" id="WP_021986146.1">
    <property type="nucleotide sequence ID" value="NZ_CP060632.1"/>
</dbReference>
<comment type="subunit">
    <text evidence="6">Forms polymers.</text>
</comment>
<dbReference type="Proteomes" id="UP000515819">
    <property type="component" value="Chromosome"/>
</dbReference>
<dbReference type="Pfam" id="PF06723">
    <property type="entry name" value="MreB_Mbl"/>
    <property type="match status" value="1"/>
</dbReference>
<evidence type="ECO:0000313" key="8">
    <source>
        <dbReference type="Proteomes" id="UP000515819"/>
    </source>
</evidence>
<sequence length="333" mass="35862">MVNIDIGIDLGTSNTVIYIKDKGIVVNQPSVVAYEAKSKKIIAVGNKAKKMLGKTPEDIEVTRPIRNGVISDYIMTERMLKIYVKSAIAKRKIWGKPNICVCVPSGVTDVQRRAACDAVYRTGAKNVYVLEEPFAAAIGAGVDIESAVGAMVVDIGAGTTDIAIVARGGVQHSSSIKIGGDDFDEAIIRYMRKRHNVLLGESSAEQLKKDIGSVYPREQDAIGYARGKELVRGLPTKMAVKSSEMIEACQEETDQILDSVREMLEAAPPELVSDISEHGIILAGGGSKIFGMDKLIMDKIGVPVVNIKNPDQVVATGAGTAHYYIKDGRTLEE</sequence>
<evidence type="ECO:0000313" key="7">
    <source>
        <dbReference type="EMBL" id="QNM00677.1"/>
    </source>
</evidence>
<dbReference type="GO" id="GO:0008360">
    <property type="term" value="P:regulation of cell shape"/>
    <property type="evidence" value="ECO:0007669"/>
    <property type="project" value="UniProtKB-UniRule"/>
</dbReference>
<dbReference type="HAMAP" id="MF_02207">
    <property type="entry name" value="MreB"/>
    <property type="match status" value="1"/>
</dbReference>
<keyword evidence="4 6" id="KW-0133">Cell shape</keyword>
<dbReference type="PRINTS" id="PR01652">
    <property type="entry name" value="SHAPEPROTEIN"/>
</dbReference>
<proteinExistence type="inferred from homology"/>
<dbReference type="InterPro" id="IPR004753">
    <property type="entry name" value="MreB"/>
</dbReference>
<dbReference type="InterPro" id="IPR043129">
    <property type="entry name" value="ATPase_NBD"/>
</dbReference>
<keyword evidence="3 6" id="KW-0067">ATP-binding</keyword>
<feature type="binding site" evidence="6">
    <location>
        <begin position="205"/>
        <end position="208"/>
    </location>
    <ligand>
        <name>ATP</name>
        <dbReference type="ChEBI" id="CHEBI:30616"/>
    </ligand>
</feature>
<evidence type="ECO:0000256" key="4">
    <source>
        <dbReference type="ARBA" id="ARBA00022960"/>
    </source>
</evidence>
<evidence type="ECO:0000256" key="2">
    <source>
        <dbReference type="ARBA" id="ARBA00022741"/>
    </source>
</evidence>